<protein>
    <submittedName>
        <fullName evidence="3">Hypothetical_protein</fullName>
    </submittedName>
</protein>
<dbReference type="AlphaFoldDB" id="A0AA86R3A2"/>
<organism evidence="2">
    <name type="scientific">Hexamita inflata</name>
    <dbReference type="NCBI Taxonomy" id="28002"/>
    <lineage>
        <taxon>Eukaryota</taxon>
        <taxon>Metamonada</taxon>
        <taxon>Diplomonadida</taxon>
        <taxon>Hexamitidae</taxon>
        <taxon>Hexamitinae</taxon>
        <taxon>Hexamita</taxon>
    </lineage>
</organism>
<accession>A0AA86R3A2</accession>
<proteinExistence type="predicted"/>
<keyword evidence="4" id="KW-1185">Reference proteome</keyword>
<feature type="coiled-coil region" evidence="1">
    <location>
        <begin position="176"/>
        <end position="203"/>
    </location>
</feature>
<feature type="coiled-coil region" evidence="1">
    <location>
        <begin position="258"/>
        <end position="285"/>
    </location>
</feature>
<evidence type="ECO:0000313" key="2">
    <source>
        <dbReference type="EMBL" id="CAI9965208.1"/>
    </source>
</evidence>
<evidence type="ECO:0000313" key="3">
    <source>
        <dbReference type="EMBL" id="CAL5991534.1"/>
    </source>
</evidence>
<reference evidence="3 4" key="2">
    <citation type="submission" date="2024-07" db="EMBL/GenBank/DDBJ databases">
        <authorList>
            <person name="Akdeniz Z."/>
        </authorList>
    </citation>
    <scope>NUCLEOTIDE SEQUENCE [LARGE SCALE GENOMIC DNA]</scope>
</reference>
<evidence type="ECO:0000256" key="1">
    <source>
        <dbReference type="SAM" id="Coils"/>
    </source>
</evidence>
<name>A0AA86R3A2_9EUKA</name>
<dbReference type="EMBL" id="CATOUU010000985">
    <property type="protein sequence ID" value="CAI9965208.1"/>
    <property type="molecule type" value="Genomic_DNA"/>
</dbReference>
<comment type="caution">
    <text evidence="2">The sequence shown here is derived from an EMBL/GenBank/DDBJ whole genome shotgun (WGS) entry which is preliminary data.</text>
</comment>
<dbReference type="Proteomes" id="UP001642409">
    <property type="component" value="Unassembled WGS sequence"/>
</dbReference>
<keyword evidence="1" id="KW-0175">Coiled coil</keyword>
<gene>
    <name evidence="3" type="ORF">HINF_LOCUS12145</name>
    <name evidence="2" type="ORF">HINF_LOCUS52853</name>
</gene>
<evidence type="ECO:0000313" key="4">
    <source>
        <dbReference type="Proteomes" id="UP001642409"/>
    </source>
</evidence>
<reference evidence="2" key="1">
    <citation type="submission" date="2023-06" db="EMBL/GenBank/DDBJ databases">
        <authorList>
            <person name="Kurt Z."/>
        </authorList>
    </citation>
    <scope>NUCLEOTIDE SEQUENCE</scope>
</reference>
<feature type="coiled-coil region" evidence="1">
    <location>
        <begin position="116"/>
        <end position="150"/>
    </location>
</feature>
<sequence>MQSCRNVTGEVNQIFEVVNSAASDVSQLQQVKRIVDTMRKQPLQFLEVDVKQQVLGLMEDNQVLQNEVFQLTSLVKSMQEQREHLFNQPVQIQPVVESPTAFEVQSQNERQLSHQCQLLQSQLQQAQISVKQLQNQLNASQEAFHALKQKSAADLLQNQIQIQNQIQQQTTLQLQFTNTSEKLNQLQKNNKQLKEELEIKNALISSNELIIGQQEQKIQKIKSKTDLIRGKINQELTQIKIRMENTKQTIFAQNVQIQSEISRQLQILQNNVQNAVQKVKMEETQEFEIKELQMEESFAQFTKTLQMPNLYHTEHQNDNINTEISLNPQQRLLPVVVQIQQIENQANIADDLIKEIDSYFQ</sequence>
<dbReference type="EMBL" id="CAXDID020000027">
    <property type="protein sequence ID" value="CAL5991534.1"/>
    <property type="molecule type" value="Genomic_DNA"/>
</dbReference>